<evidence type="ECO:0000313" key="1">
    <source>
        <dbReference type="EMBL" id="MDQ9070589.1"/>
    </source>
</evidence>
<dbReference type="AlphaFoldDB" id="A0AAW8JDX4"/>
<dbReference type="RefSeq" id="WP_308955129.1">
    <property type="nucleotide sequence ID" value="NZ_JAVICY010000003.1"/>
</dbReference>
<protein>
    <recommendedName>
        <fullName evidence="3">DUF4139 domain-containing protein</fullName>
    </recommendedName>
</protein>
<sequence>MTTGAEPTINHRYMVKESPYDGQRFTYVSLISKDNKYIFADLNGMTLGSQRKVNQDFGVYAVPLDKDMIARIKKINGYLRNPKLSSQIEYPSLLSYLSYSLDQASVIKTFAKRNRIRYDLDIWAPKLPKDDFNKLSKAQQMRYEVNSTLSDLLDLQKSPQKKLISTLQTSYSLEPFEKGVRVQVSLENIGVYPIQITSVQDWVKRVYGRDSNLDFNCFEVKLLGLYKGTSLTSYIDLKAEYLDFKTREELGPSLLIKIPASTTKTLSFFVPYEEIQFESDDPNNPTTWNAGINRTQEGHILFDHAAMDVYWKLRVTISYFSDYVEYHEDQLIQLRDWKNL</sequence>
<evidence type="ECO:0000313" key="2">
    <source>
        <dbReference type="Proteomes" id="UP001243195"/>
    </source>
</evidence>
<dbReference type="Proteomes" id="UP001243195">
    <property type="component" value="Unassembled WGS sequence"/>
</dbReference>
<dbReference type="EMBL" id="JAVIDA010000003">
    <property type="protein sequence ID" value="MDQ9070589.1"/>
    <property type="molecule type" value="Genomic_DNA"/>
</dbReference>
<reference evidence="1" key="1">
    <citation type="submission" date="2023-08" db="EMBL/GenBank/DDBJ databases">
        <title>Emergence of clinically-relevant ST2 carbapenem-resistant Acinetobacter baumannii strains in hospital sewages in Zhejiang, East of China.</title>
        <authorList>
            <person name="Kaichao C."/>
            <person name="Zhang R."/>
        </authorList>
    </citation>
    <scope>NUCLEOTIDE SEQUENCE</scope>
    <source>
        <strain evidence="1">M-SY-60</strain>
    </source>
</reference>
<evidence type="ECO:0008006" key="3">
    <source>
        <dbReference type="Google" id="ProtNLM"/>
    </source>
</evidence>
<organism evidence="1 2">
    <name type="scientific">Acinetobacter gerneri</name>
    <dbReference type="NCBI Taxonomy" id="202952"/>
    <lineage>
        <taxon>Bacteria</taxon>
        <taxon>Pseudomonadati</taxon>
        <taxon>Pseudomonadota</taxon>
        <taxon>Gammaproteobacteria</taxon>
        <taxon>Moraxellales</taxon>
        <taxon>Moraxellaceae</taxon>
        <taxon>Acinetobacter</taxon>
    </lineage>
</organism>
<comment type="caution">
    <text evidence="1">The sequence shown here is derived from an EMBL/GenBank/DDBJ whole genome shotgun (WGS) entry which is preliminary data.</text>
</comment>
<name>A0AAW8JDX4_9GAMM</name>
<proteinExistence type="predicted"/>
<accession>A0AAW8JDX4</accession>
<gene>
    <name evidence="1" type="ORF">RFH51_03815</name>
</gene>